<proteinExistence type="predicted"/>
<dbReference type="EMBL" id="LJDB01000076">
    <property type="protein sequence ID" value="ONI38918.1"/>
    <property type="molecule type" value="Genomic_DNA"/>
</dbReference>
<gene>
    <name evidence="1" type="ORF">AN396_09800</name>
</gene>
<keyword evidence="2" id="KW-1185">Reference proteome</keyword>
<comment type="caution">
    <text evidence="1">The sequence shown here is derived from an EMBL/GenBank/DDBJ whole genome shotgun (WGS) entry which is preliminary data.</text>
</comment>
<evidence type="ECO:0000313" key="1">
    <source>
        <dbReference type="EMBL" id="ONI38918.1"/>
    </source>
</evidence>
<reference evidence="1" key="1">
    <citation type="submission" date="2016-08" db="EMBL/GenBank/DDBJ databases">
        <authorList>
            <person name="Ngugi D.K."/>
            <person name="Miyake S."/>
            <person name="Stingl U."/>
        </authorList>
    </citation>
    <scope>NUCLEOTIDE SEQUENCE</scope>
    <source>
        <strain evidence="1">SCG-B11WGA-EpuloA1</strain>
    </source>
</reference>
<dbReference type="Proteomes" id="UP000188605">
    <property type="component" value="Unassembled WGS sequence"/>
</dbReference>
<accession>A0ACC8X9Z2</accession>
<evidence type="ECO:0000313" key="2">
    <source>
        <dbReference type="Proteomes" id="UP000188605"/>
    </source>
</evidence>
<organism evidence="1 2">
    <name type="scientific">Candidatus Epulonipiscium fishelsonii</name>
    <dbReference type="NCBI Taxonomy" id="77094"/>
    <lineage>
        <taxon>Bacteria</taxon>
        <taxon>Bacillati</taxon>
        <taxon>Bacillota</taxon>
        <taxon>Clostridia</taxon>
        <taxon>Lachnospirales</taxon>
        <taxon>Lachnospiraceae</taxon>
        <taxon>Candidatus Epulonipiscium</taxon>
    </lineage>
</organism>
<protein>
    <submittedName>
        <fullName evidence="1">Uncharacterized protein</fullName>
    </submittedName>
</protein>
<sequence>MVNRILNIAIFILISIFIYYLIVPYFIPSLGNVELEVVPTKSDSQLQIINIALTDPAENYYLLLHEDDANSNWIYITPTLSSREDDYIIKNFLPEEIEQYVFIEGSSNSLNYTFNIKSKYPISYIANKNYEFHLQYIVPYKFLFFPTFYYNKHFVFFVDPIM</sequence>
<name>A0ACC8X9Z2_9FIRM</name>